<keyword evidence="14 17" id="KW-0010">Activator</keyword>
<feature type="region of interest" description="Disordered" evidence="18">
    <location>
        <begin position="76"/>
        <end position="119"/>
    </location>
</feature>
<dbReference type="GO" id="GO:0003677">
    <property type="term" value="F:DNA binding"/>
    <property type="evidence" value="ECO:0007669"/>
    <property type="project" value="UniProtKB-KW"/>
</dbReference>
<accession>A0A222YR83</accession>
<comment type="function">
    <text evidence="17">Strong activator of the late viral genes promoters. Acts as a suppressor of RNA-mediated gene silencing, also known as post-transcriptional gene silencing (PTGS), a mechanism of plant viral defense that limits the accumulation of viral RNAs. Also suppresses the host basal defense by interacting with and inhibiting SNF1 kinase, a key regulator of cell metabolism implicated in innate antiviral defense. Determines pathogenicity.</text>
</comment>
<evidence type="ECO:0000256" key="2">
    <source>
        <dbReference type="ARBA" id="ARBA00004192"/>
    </source>
</evidence>
<evidence type="ECO:0000313" key="19">
    <source>
        <dbReference type="EMBL" id="ASR73666.1"/>
    </source>
</evidence>
<comment type="subunit">
    <text evidence="17">Monomer. Homodimer. Homooligomer. Self-interaction correlates with nuclear localization and efficient activation of transcription.</text>
</comment>
<evidence type="ECO:0000256" key="16">
    <source>
        <dbReference type="ARBA" id="ARBA00023280"/>
    </source>
</evidence>
<evidence type="ECO:0000256" key="17">
    <source>
        <dbReference type="RuleBase" id="RU363028"/>
    </source>
</evidence>
<dbReference type="GO" id="GO:0030430">
    <property type="term" value="C:host cell cytoplasm"/>
    <property type="evidence" value="ECO:0007669"/>
    <property type="project" value="UniProtKB-SubCell"/>
</dbReference>
<evidence type="ECO:0000256" key="13">
    <source>
        <dbReference type="ARBA" id="ARBA00023125"/>
    </source>
</evidence>
<evidence type="ECO:0000256" key="4">
    <source>
        <dbReference type="ARBA" id="ARBA00014388"/>
    </source>
</evidence>
<evidence type="ECO:0000256" key="3">
    <source>
        <dbReference type="ARBA" id="ARBA00007672"/>
    </source>
</evidence>
<evidence type="ECO:0000256" key="12">
    <source>
        <dbReference type="ARBA" id="ARBA00022833"/>
    </source>
</evidence>
<comment type="domain">
    <text evidence="17">The zinc finger and the transactivation region are involved in PTGS suppression.</text>
</comment>
<dbReference type="GO" id="GO:0052170">
    <property type="term" value="P:symbiont-mediated suppression of host innate immune response"/>
    <property type="evidence" value="ECO:0007669"/>
    <property type="project" value="UniProtKB-KW"/>
</dbReference>
<evidence type="ECO:0000256" key="1">
    <source>
        <dbReference type="ARBA" id="ARBA00004147"/>
    </source>
</evidence>
<feature type="region of interest" description="Disordered" evidence="18">
    <location>
        <begin position="1"/>
        <end position="23"/>
    </location>
</feature>
<evidence type="ECO:0000256" key="5">
    <source>
        <dbReference type="ARBA" id="ARBA00022463"/>
    </source>
</evidence>
<keyword evidence="9" id="KW-1090">Inhibition of host innate immune response by virus</keyword>
<reference evidence="19" key="1">
    <citation type="submission" date="2017-01" db="EMBL/GenBank/DDBJ databases">
        <title>Identification and molecular characterization of begomoviruses infecting bean crops in Northwestern Region of Argentina (NOA).</title>
        <authorList>
            <person name="Varela G."/>
            <person name="Avalos V."/>
            <person name="Laguna I.G."/>
            <person name="Rodriguez Pardina P."/>
        </authorList>
    </citation>
    <scope>NUCLEOTIDE SEQUENCE</scope>
    <source>
        <strain evidence="19">ArJu</strain>
    </source>
</reference>
<feature type="compositionally biased region" description="Polar residues" evidence="18">
    <location>
        <begin position="1"/>
        <end position="10"/>
    </location>
</feature>
<evidence type="ECO:0000256" key="18">
    <source>
        <dbReference type="SAM" id="MobiDB-lite"/>
    </source>
</evidence>
<dbReference type="InterPro" id="IPR000942">
    <property type="entry name" value="Gemini_AL2"/>
</dbReference>
<comment type="subcellular location">
    <subcellularLocation>
        <location evidence="2 17">Host cytoplasm</location>
    </subcellularLocation>
    <subcellularLocation>
        <location evidence="1 17">Host nucleus</location>
    </subcellularLocation>
</comment>
<keyword evidence="7 17" id="KW-1048">Host nucleus</keyword>
<name>A0A222YR83_9GEMI</name>
<dbReference type="Pfam" id="PF01440">
    <property type="entry name" value="Gemini_AL2"/>
    <property type="match status" value="1"/>
</dbReference>
<organism evidence="19">
    <name type="scientific">Sida Brazil virus</name>
    <dbReference type="NCBI Taxonomy" id="666145"/>
    <lineage>
        <taxon>Viruses</taxon>
        <taxon>Monodnaviria</taxon>
        <taxon>Shotokuvirae</taxon>
        <taxon>Cressdnaviricota</taxon>
        <taxon>Repensiviricetes</taxon>
        <taxon>Geplafuvirales</taxon>
        <taxon>Geminiviridae</taxon>
        <taxon>Begomovirus</taxon>
    </lineage>
</organism>
<evidence type="ECO:0000256" key="14">
    <source>
        <dbReference type="ARBA" id="ARBA00023159"/>
    </source>
</evidence>
<keyword evidence="8 17" id="KW-0945">Host-virus interaction</keyword>
<keyword evidence="6" id="KW-0597">Phosphoprotein</keyword>
<comment type="similarity">
    <text evidence="3 17">Belongs to the geminiviridae transcriptional activator protein family.</text>
</comment>
<evidence type="ECO:0000256" key="9">
    <source>
        <dbReference type="ARBA" id="ARBA00022632"/>
    </source>
</evidence>
<keyword evidence="12 17" id="KW-0862">Zinc</keyword>
<evidence type="ECO:0000256" key="15">
    <source>
        <dbReference type="ARBA" id="ARBA00023200"/>
    </source>
</evidence>
<evidence type="ECO:0000256" key="11">
    <source>
        <dbReference type="ARBA" id="ARBA00022771"/>
    </source>
</evidence>
<sequence length="129" mass="14686">MLNSSSSTPPSIKPQHRIAKRRAIRRRRVDLECGCTIYQHLNCTGHGFTHRGTHHCTSGREWRLYLGDNKSPLFQDIRGRGSTIHNNQSISRPDQVQPQPQESVGSPQGIHDLPSLDDIDSSFWNDLFE</sequence>
<feature type="compositionally biased region" description="Polar residues" evidence="18">
    <location>
        <begin position="83"/>
        <end position="106"/>
    </location>
</feature>
<protein>
    <recommendedName>
        <fullName evidence="4 17">Transcriptional activator protein</fullName>
        <shortName evidence="17">TrAP</shortName>
    </recommendedName>
</protein>
<evidence type="ECO:0000256" key="10">
    <source>
        <dbReference type="ARBA" id="ARBA00022723"/>
    </source>
</evidence>
<dbReference type="GO" id="GO:0005198">
    <property type="term" value="F:structural molecule activity"/>
    <property type="evidence" value="ECO:0007669"/>
    <property type="project" value="InterPro"/>
</dbReference>
<keyword evidence="15 17" id="KW-1035">Host cytoplasm</keyword>
<keyword evidence="11 17" id="KW-0863">Zinc-finger</keyword>
<dbReference type="GO" id="GO:0008270">
    <property type="term" value="F:zinc ion binding"/>
    <property type="evidence" value="ECO:0007669"/>
    <property type="project" value="UniProtKB-KW"/>
</dbReference>
<feature type="compositionally biased region" description="Basic residues" evidence="18">
    <location>
        <begin position="14"/>
        <end position="23"/>
    </location>
</feature>
<evidence type="ECO:0000256" key="8">
    <source>
        <dbReference type="ARBA" id="ARBA00022581"/>
    </source>
</evidence>
<keyword evidence="10 17" id="KW-0479">Metal-binding</keyword>
<proteinExistence type="inferred from homology"/>
<keyword evidence="13 17" id="KW-0238">DNA-binding</keyword>
<dbReference type="GO" id="GO:0042025">
    <property type="term" value="C:host cell nucleus"/>
    <property type="evidence" value="ECO:0007669"/>
    <property type="project" value="UniProtKB-SubCell"/>
</dbReference>
<dbReference type="EMBL" id="KY555798">
    <property type="protein sequence ID" value="ASR73666.1"/>
    <property type="molecule type" value="Genomic_DNA"/>
</dbReference>
<evidence type="ECO:0000256" key="6">
    <source>
        <dbReference type="ARBA" id="ARBA00022553"/>
    </source>
</evidence>
<keyword evidence="5 17" id="KW-0941">Suppressor of RNA silencing</keyword>
<dbReference type="PRINTS" id="PR00230">
    <property type="entry name" value="GEMCOATAL2"/>
</dbReference>
<evidence type="ECO:0000256" key="7">
    <source>
        <dbReference type="ARBA" id="ARBA00022562"/>
    </source>
</evidence>
<dbReference type="GO" id="GO:0019028">
    <property type="term" value="C:viral capsid"/>
    <property type="evidence" value="ECO:0007669"/>
    <property type="project" value="InterPro"/>
</dbReference>
<keyword evidence="16" id="KW-0899">Viral immunoevasion</keyword>